<evidence type="ECO:0000256" key="1">
    <source>
        <dbReference type="ARBA" id="ARBA00022988"/>
    </source>
</evidence>
<sequence length="203" mass="21649">MAEGVVGKRDTRGLQKVTEDMLRYSFGPVDLAAHFRTWETSELTEIVRIDATVEAARPTFSARRGSVRVGKQMLLMASQLGLTDDALDAYSAAVASRDPAHRDARGNSPVAMALIHRASGQDAHSAAQVEAYGFVASIASAAVRLQVADFIEAQQLIANLRTAVAEVIKQAESTALTDIGACTPLLDIASARHETAAARLFIT</sequence>
<evidence type="ECO:0000256" key="2">
    <source>
        <dbReference type="ARBA" id="ARBA00023186"/>
    </source>
</evidence>
<dbReference type="STRING" id="1408189.CLAC_01895"/>
<organism evidence="3 4">
    <name type="scientific">Corynebacterium lactis RW2-5</name>
    <dbReference type="NCBI Taxonomy" id="1408189"/>
    <lineage>
        <taxon>Bacteria</taxon>
        <taxon>Bacillati</taxon>
        <taxon>Actinomycetota</taxon>
        <taxon>Actinomycetes</taxon>
        <taxon>Mycobacteriales</taxon>
        <taxon>Corynebacteriaceae</taxon>
        <taxon>Corynebacterium</taxon>
    </lineage>
</organism>
<reference evidence="3 4" key="1">
    <citation type="submission" date="2013-10" db="EMBL/GenBank/DDBJ databases">
        <title>Complete genome sequence of Corynebacterium lactis DSM 45799(T), isolated from raw cow milk.</title>
        <authorList>
            <person name="Ruckert C."/>
            <person name="Albersmeier A."/>
            <person name="Lipski A."/>
            <person name="Kalinowski J."/>
        </authorList>
    </citation>
    <scope>NUCLEOTIDE SEQUENCE [LARGE SCALE GENOMIC DNA]</scope>
    <source>
        <strain evidence="3 4">RW2-5</strain>
    </source>
</reference>
<dbReference type="KEGG" id="clw:CLAC_01895"/>
<accession>A0A0K2H374</accession>
<proteinExistence type="predicted"/>
<keyword evidence="2" id="KW-0143">Chaperone</keyword>
<dbReference type="InterPro" id="IPR038277">
    <property type="entry name" value="UreF_sf"/>
</dbReference>
<dbReference type="InterPro" id="IPR002639">
    <property type="entry name" value="UreF"/>
</dbReference>
<protein>
    <recommendedName>
        <fullName evidence="5">Urease accessory protein UreF</fullName>
    </recommendedName>
</protein>
<evidence type="ECO:0000313" key="4">
    <source>
        <dbReference type="Proteomes" id="UP000058446"/>
    </source>
</evidence>
<name>A0A0K2H374_9CORY</name>
<dbReference type="Proteomes" id="UP000058446">
    <property type="component" value="Chromosome"/>
</dbReference>
<dbReference type="PATRIC" id="fig|1408189.4.peg.375"/>
<dbReference type="Gene3D" id="1.10.4190.10">
    <property type="entry name" value="Urease accessory protein UreF"/>
    <property type="match status" value="1"/>
</dbReference>
<dbReference type="PIRSF" id="PIRSF009467">
    <property type="entry name" value="Ureas_acces_UreF"/>
    <property type="match status" value="1"/>
</dbReference>
<dbReference type="Pfam" id="PF01730">
    <property type="entry name" value="UreF"/>
    <property type="match status" value="1"/>
</dbReference>
<keyword evidence="4" id="KW-1185">Reference proteome</keyword>
<dbReference type="RefSeq" id="WP_053411453.1">
    <property type="nucleotide sequence ID" value="NZ_CP006841.1"/>
</dbReference>
<dbReference type="EMBL" id="CP006841">
    <property type="protein sequence ID" value="ALA68388.1"/>
    <property type="molecule type" value="Genomic_DNA"/>
</dbReference>
<keyword evidence="1" id="KW-0996">Nickel insertion</keyword>
<evidence type="ECO:0000313" key="3">
    <source>
        <dbReference type="EMBL" id="ALA68388.1"/>
    </source>
</evidence>
<dbReference type="AlphaFoldDB" id="A0A0K2H374"/>
<gene>
    <name evidence="3" type="ORF">CLAC_01895</name>
</gene>
<dbReference type="PANTHER" id="PTHR33620:SF1">
    <property type="entry name" value="UREASE ACCESSORY PROTEIN F"/>
    <property type="match status" value="1"/>
</dbReference>
<dbReference type="PANTHER" id="PTHR33620">
    <property type="entry name" value="UREASE ACCESSORY PROTEIN F"/>
    <property type="match status" value="1"/>
</dbReference>
<dbReference type="GO" id="GO:0016151">
    <property type="term" value="F:nickel cation binding"/>
    <property type="evidence" value="ECO:0007669"/>
    <property type="project" value="InterPro"/>
</dbReference>
<evidence type="ECO:0008006" key="5">
    <source>
        <dbReference type="Google" id="ProtNLM"/>
    </source>
</evidence>